<dbReference type="Proteomes" id="UP000053091">
    <property type="component" value="Unassembled WGS sequence"/>
</dbReference>
<protein>
    <submittedName>
        <fullName evidence="2">Protein containing acetyltransferase (GNAT) domain</fullName>
    </submittedName>
</protein>
<proteinExistence type="predicted"/>
<dbReference type="AlphaFoldDB" id="A0A0S7BWH7"/>
<evidence type="ECO:0000313" key="3">
    <source>
        <dbReference type="Proteomes" id="UP000053091"/>
    </source>
</evidence>
<gene>
    <name evidence="2" type="ORF">TBC1_111080</name>
</gene>
<organism evidence="2">
    <name type="scientific">Lentimicrobium saccharophilum</name>
    <dbReference type="NCBI Taxonomy" id="1678841"/>
    <lineage>
        <taxon>Bacteria</taxon>
        <taxon>Pseudomonadati</taxon>
        <taxon>Bacteroidota</taxon>
        <taxon>Bacteroidia</taxon>
        <taxon>Bacteroidales</taxon>
        <taxon>Lentimicrobiaceae</taxon>
        <taxon>Lentimicrobium</taxon>
    </lineage>
</organism>
<accession>A0A0S7BWH7</accession>
<dbReference type="Pfam" id="PF13508">
    <property type="entry name" value="Acetyltransf_7"/>
    <property type="match status" value="1"/>
</dbReference>
<keyword evidence="3" id="KW-1185">Reference proteome</keyword>
<dbReference type="GO" id="GO:0016747">
    <property type="term" value="F:acyltransferase activity, transferring groups other than amino-acyl groups"/>
    <property type="evidence" value="ECO:0007669"/>
    <property type="project" value="InterPro"/>
</dbReference>
<dbReference type="InterPro" id="IPR000182">
    <property type="entry name" value="GNAT_dom"/>
</dbReference>
<dbReference type="STRING" id="1678841.TBC1_111080"/>
<dbReference type="EMBL" id="DF968182">
    <property type="protein sequence ID" value="GAP42939.1"/>
    <property type="molecule type" value="Genomic_DNA"/>
</dbReference>
<reference evidence="2" key="1">
    <citation type="journal article" date="2015" name="Genome Announc.">
        <title>Draft Genome Sequence of Bacteroidales Strain TBC1, a Novel Isolate from a Methanogenic Wastewater Treatment System.</title>
        <authorList>
            <person name="Tourlousse D.M."/>
            <person name="Matsuura N."/>
            <person name="Sun L."/>
            <person name="Toyonaga M."/>
            <person name="Kuroda K."/>
            <person name="Ohashi A."/>
            <person name="Cruz R."/>
            <person name="Yamaguchi T."/>
            <person name="Sekiguchi Y."/>
        </authorList>
    </citation>
    <scope>NUCLEOTIDE SEQUENCE [LARGE SCALE GENOMIC DNA]</scope>
    <source>
        <strain evidence="2">TBC1</strain>
    </source>
</reference>
<name>A0A0S7BWH7_9BACT</name>
<feature type="domain" description="N-acetyltransferase" evidence="1">
    <location>
        <begin position="42"/>
        <end position="189"/>
    </location>
</feature>
<dbReference type="PATRIC" id="fig|1678841.3.peg.1222"/>
<dbReference type="Gene3D" id="3.40.630.30">
    <property type="match status" value="1"/>
</dbReference>
<keyword evidence="2" id="KW-0808">Transferase</keyword>
<dbReference type="SUPFAM" id="SSF55729">
    <property type="entry name" value="Acyl-CoA N-acyltransferases (Nat)"/>
    <property type="match status" value="1"/>
</dbReference>
<dbReference type="InterPro" id="IPR016181">
    <property type="entry name" value="Acyl_CoA_acyltransferase"/>
</dbReference>
<evidence type="ECO:0000313" key="2">
    <source>
        <dbReference type="EMBL" id="GAP42939.1"/>
    </source>
</evidence>
<dbReference type="PROSITE" id="PS51186">
    <property type="entry name" value="GNAT"/>
    <property type="match status" value="1"/>
</dbReference>
<dbReference type="FunFam" id="3.40.630.30:FF:000165">
    <property type="entry name" value="IAA acetyltransferase"/>
    <property type="match status" value="1"/>
</dbReference>
<evidence type="ECO:0000259" key="1">
    <source>
        <dbReference type="PROSITE" id="PS51186"/>
    </source>
</evidence>
<dbReference type="CDD" id="cd04301">
    <property type="entry name" value="NAT_SF"/>
    <property type="match status" value="1"/>
</dbReference>
<sequence>MWRRTDTKSIIPGDFISPNATGNAVNTIKNNVLQTLKQQKKLKIEKIAENKKRFLDLLLLADEQEDMIDRYLPDGDLFALYDGDLKSVCVVVPVNGETCELKNIATCVKYQGKGYGRALIRYIADYYKYDYKTMLVGTGETPAILSFYKSCGFEVSHRVKNFFTDNYDHPMFEGDIQLIDMIYLNKDLQG</sequence>